<dbReference type="RefSeq" id="WP_344906429.1">
    <property type="nucleotide sequence ID" value="NZ_BAABAS010000028.1"/>
</dbReference>
<proteinExistence type="predicted"/>
<protein>
    <submittedName>
        <fullName evidence="1">Uncharacterized protein</fullName>
    </submittedName>
</protein>
<name>A0ABP8CPS3_9ACTN</name>
<dbReference type="InterPro" id="IPR029063">
    <property type="entry name" value="SAM-dependent_MTases_sf"/>
</dbReference>
<accession>A0ABP8CPS3</accession>
<keyword evidence="2" id="KW-1185">Reference proteome</keyword>
<dbReference type="EMBL" id="BAABAS010000028">
    <property type="protein sequence ID" value="GAA4241440.1"/>
    <property type="molecule type" value="Genomic_DNA"/>
</dbReference>
<organism evidence="1 2">
    <name type="scientific">Actinomadura meridiana</name>
    <dbReference type="NCBI Taxonomy" id="559626"/>
    <lineage>
        <taxon>Bacteria</taxon>
        <taxon>Bacillati</taxon>
        <taxon>Actinomycetota</taxon>
        <taxon>Actinomycetes</taxon>
        <taxon>Streptosporangiales</taxon>
        <taxon>Thermomonosporaceae</taxon>
        <taxon>Actinomadura</taxon>
    </lineage>
</organism>
<dbReference type="Gene3D" id="3.40.50.150">
    <property type="entry name" value="Vaccinia Virus protein VP39"/>
    <property type="match status" value="1"/>
</dbReference>
<sequence length="115" mass="12160">MIVLTGDGEKGAVDHAPFDRVLSTAAARNIPYTWVEQCIDEGLIVTPYTGEGHRWALLVLTVSAGVASGGMNGTASFMPLRGQGLSPVDQRAIECHDDLHMTVTASGQTLTYSQG</sequence>
<reference evidence="2" key="1">
    <citation type="journal article" date="2019" name="Int. J. Syst. Evol. Microbiol.">
        <title>The Global Catalogue of Microorganisms (GCM) 10K type strain sequencing project: providing services to taxonomists for standard genome sequencing and annotation.</title>
        <authorList>
            <consortium name="The Broad Institute Genomics Platform"/>
            <consortium name="The Broad Institute Genome Sequencing Center for Infectious Disease"/>
            <person name="Wu L."/>
            <person name="Ma J."/>
        </authorList>
    </citation>
    <scope>NUCLEOTIDE SEQUENCE [LARGE SCALE GENOMIC DNA]</scope>
    <source>
        <strain evidence="2">JCM 17440</strain>
    </source>
</reference>
<gene>
    <name evidence="1" type="ORF">GCM10022254_70270</name>
</gene>
<evidence type="ECO:0000313" key="2">
    <source>
        <dbReference type="Proteomes" id="UP001501710"/>
    </source>
</evidence>
<evidence type="ECO:0000313" key="1">
    <source>
        <dbReference type="EMBL" id="GAA4241440.1"/>
    </source>
</evidence>
<comment type="caution">
    <text evidence="1">The sequence shown here is derived from an EMBL/GenBank/DDBJ whole genome shotgun (WGS) entry which is preliminary data.</text>
</comment>
<dbReference type="Pfam" id="PF01135">
    <property type="entry name" value="PCMT"/>
    <property type="match status" value="1"/>
</dbReference>
<dbReference type="Proteomes" id="UP001501710">
    <property type="component" value="Unassembled WGS sequence"/>
</dbReference>